<accession>A0A345UIS8</accession>
<gene>
    <name evidence="1" type="ORF">CYPRO_1115</name>
</gene>
<dbReference type="Proteomes" id="UP000254808">
    <property type="component" value="Chromosome"/>
</dbReference>
<dbReference type="EMBL" id="CP027806">
    <property type="protein sequence ID" value="AXJ00380.1"/>
    <property type="molecule type" value="Genomic_DNA"/>
</dbReference>
<proteinExistence type="predicted"/>
<sequence>MQHNRYHMKPQDVLLLLKLIALDDPSWQQVPVAKALHMSQGEISQSASRLKFARLLDGSGKQIMRQTFMDFIQFGLAVVFPVQPGPVVRGLPTAHAAAPLSALIQSSGSNYSELFVWPHPFGEAKGQAIQPLYRSVPEAALSDPELYALLALCDAVRACRTREKSLALGELQRRIVGDGGD</sequence>
<name>A0A345UIS8_9BACT</name>
<dbReference type="RefSeq" id="WP_240644848.1">
    <property type="nucleotide sequence ID" value="NZ_CP027806.1"/>
</dbReference>
<keyword evidence="2" id="KW-1185">Reference proteome</keyword>
<evidence type="ECO:0000313" key="2">
    <source>
        <dbReference type="Proteomes" id="UP000254808"/>
    </source>
</evidence>
<protein>
    <submittedName>
        <fullName evidence="1">Uncharacterized protein</fullName>
    </submittedName>
</protein>
<organism evidence="1 2">
    <name type="scientific">Cyclonatronum proteinivorum</name>
    <dbReference type="NCBI Taxonomy" id="1457365"/>
    <lineage>
        <taxon>Bacteria</taxon>
        <taxon>Pseudomonadati</taxon>
        <taxon>Balneolota</taxon>
        <taxon>Balneolia</taxon>
        <taxon>Balneolales</taxon>
        <taxon>Cyclonatronaceae</taxon>
        <taxon>Cyclonatronum</taxon>
    </lineage>
</organism>
<evidence type="ECO:0000313" key="1">
    <source>
        <dbReference type="EMBL" id="AXJ00380.1"/>
    </source>
</evidence>
<dbReference type="KEGG" id="cprv:CYPRO_1115"/>
<dbReference type="AlphaFoldDB" id="A0A345UIS8"/>
<reference evidence="1 2" key="1">
    <citation type="submission" date="2018-03" db="EMBL/GenBank/DDBJ databases">
        <title>Phenotypic and genomic properties of Cyclonatronum proteinivorum gen. nov., sp. nov., a haloalkaliphilic bacteroidete from soda lakes possessing Na+-translocating rhodopsin.</title>
        <authorList>
            <person name="Toshchakov S.V."/>
            <person name="Korzhenkov A."/>
            <person name="Samarov N.I."/>
            <person name="Kublanov I.V."/>
            <person name="Muntyan M.S."/>
            <person name="Sorokin D.Y."/>
        </authorList>
    </citation>
    <scope>NUCLEOTIDE SEQUENCE [LARGE SCALE GENOMIC DNA]</scope>
    <source>
        <strain evidence="1 2">Omega</strain>
    </source>
</reference>